<reference evidence="3 4" key="1">
    <citation type="journal article" date="2013" name="Int. J. Syst. Evol. Microbiol.">
        <title>Aquimarina gracilis sp. nov., isolated from the gut microflora of a mussel, Mytilus coruscus, and emended description of Aquimarina spongiae.</title>
        <authorList>
            <person name="Park S.C."/>
            <person name="Choe H.N."/>
            <person name="Baik K.S."/>
            <person name="Seong C.N."/>
        </authorList>
    </citation>
    <scope>NUCLEOTIDE SEQUENCE [LARGE SCALE GENOMIC DNA]</scope>
    <source>
        <strain evidence="3 4">PSC32</strain>
    </source>
</reference>
<comment type="caution">
    <text evidence="3">The sequence shown here is derived from an EMBL/GenBank/DDBJ whole genome shotgun (WGS) entry which is preliminary data.</text>
</comment>
<dbReference type="Proteomes" id="UP001327027">
    <property type="component" value="Unassembled WGS sequence"/>
</dbReference>
<name>A0ABU5ZRQ3_9FLAO</name>
<accession>A0ABU5ZRQ3</accession>
<evidence type="ECO:0000313" key="4">
    <source>
        <dbReference type="Proteomes" id="UP001327027"/>
    </source>
</evidence>
<proteinExistence type="predicted"/>
<organism evidence="3 4">
    <name type="scientific">Aquimarina gracilis</name>
    <dbReference type="NCBI Taxonomy" id="874422"/>
    <lineage>
        <taxon>Bacteria</taxon>
        <taxon>Pseudomonadati</taxon>
        <taxon>Bacteroidota</taxon>
        <taxon>Flavobacteriia</taxon>
        <taxon>Flavobacteriales</taxon>
        <taxon>Flavobacteriaceae</taxon>
        <taxon>Aquimarina</taxon>
    </lineage>
</organism>
<evidence type="ECO:0000259" key="2">
    <source>
        <dbReference type="Pfam" id="PF00149"/>
    </source>
</evidence>
<keyword evidence="4" id="KW-1185">Reference proteome</keyword>
<evidence type="ECO:0000256" key="1">
    <source>
        <dbReference type="SAM" id="MobiDB-lite"/>
    </source>
</evidence>
<dbReference type="Pfam" id="PF00149">
    <property type="entry name" value="Metallophos"/>
    <property type="match status" value="1"/>
</dbReference>
<dbReference type="SUPFAM" id="SSF56300">
    <property type="entry name" value="Metallo-dependent phosphatases"/>
    <property type="match status" value="1"/>
</dbReference>
<dbReference type="Gene3D" id="3.60.21.10">
    <property type="match status" value="1"/>
</dbReference>
<evidence type="ECO:0000313" key="3">
    <source>
        <dbReference type="EMBL" id="MEB3344603.1"/>
    </source>
</evidence>
<dbReference type="RefSeq" id="WP_324178644.1">
    <property type="nucleotide sequence ID" value="NZ_BAABAW010000003.1"/>
</dbReference>
<feature type="domain" description="Calcineurin-like phosphoesterase" evidence="2">
    <location>
        <begin position="182"/>
        <end position="405"/>
    </location>
</feature>
<dbReference type="InterPro" id="IPR004843">
    <property type="entry name" value="Calcineurin-like_PHP"/>
</dbReference>
<dbReference type="InterPro" id="IPR029052">
    <property type="entry name" value="Metallo-depent_PP-like"/>
</dbReference>
<gene>
    <name evidence="3" type="ORF">U6A24_03970</name>
</gene>
<sequence>MKRIKIPPYIRSGNPFMSRWQSAVATVARDQIKESNPDIDPEKLKSLVANHPMVLGTNLHVNEFENNGRDLRPEHIQSYLPNSEKKAEIHPIVHAYLSQEHFKKTLELANDPEGFQLKSATAPLIGTPIEFPDSDYAYLQWAKCAVIWGKDGNPIPGPYIDIDDHGGASSNFGVVTIPANSKIAILGDFGTGLNDATTMLIALLEQLDPDIIIHLGDIYYSGTKDECKTYVDTFNTAFKKAGKKVPVFSVPGNHEYYAGGWGFFESVVPMNKNNGFTELNQEASFFALQTDDKNWQFLGMDTGYNSVHNFNIAHPTQVNASYAPWLTFSEASWHQNKLETFTGKTVLLSHHQLFSSHSIINDGKGVTYKSGTDKKSLEYLNHNLLAVFQPYFAKVAAWFWGHEHVLNIFEDNQLGLAKGRLVGNSGYEEWKGEDPYKPTGSSYKDHTPPAELGSSPVSWSGSNFDFLNHGFTMITLNGSNAKADYYQYPVYAPSASIPSNPPKLIPFPFSDPKL</sequence>
<feature type="region of interest" description="Disordered" evidence="1">
    <location>
        <begin position="433"/>
        <end position="454"/>
    </location>
</feature>
<dbReference type="EMBL" id="JAYKLX010000002">
    <property type="protein sequence ID" value="MEB3344603.1"/>
    <property type="molecule type" value="Genomic_DNA"/>
</dbReference>
<protein>
    <submittedName>
        <fullName evidence="3">Metallophosphoesterase</fullName>
    </submittedName>
</protein>